<keyword evidence="2" id="KW-1185">Reference proteome</keyword>
<organism evidence="1 2">
    <name type="scientific">Lentibacillus populi</name>
    <dbReference type="NCBI Taxonomy" id="1827502"/>
    <lineage>
        <taxon>Bacteria</taxon>
        <taxon>Bacillati</taxon>
        <taxon>Bacillota</taxon>
        <taxon>Bacilli</taxon>
        <taxon>Bacillales</taxon>
        <taxon>Bacillaceae</taxon>
        <taxon>Lentibacillus</taxon>
    </lineage>
</organism>
<dbReference type="Proteomes" id="UP000621492">
    <property type="component" value="Unassembled WGS sequence"/>
</dbReference>
<proteinExistence type="predicted"/>
<evidence type="ECO:0000313" key="1">
    <source>
        <dbReference type="EMBL" id="GGB60907.1"/>
    </source>
</evidence>
<sequence length="90" mass="9492">MLCPIIRLTSNLIQAAGGSLSLTDALSGELTTESLYDVYGNLLQIIGNSMQAISGIKELKGADDEMINTVGGWIQAIGSILSVIASYKEM</sequence>
<accession>A0A9W5U225</accession>
<dbReference type="Pfam" id="PF22116">
    <property type="entry name" value="DUF6944"/>
    <property type="match status" value="1"/>
</dbReference>
<dbReference type="RefSeq" id="WP_088049796.1">
    <property type="nucleotide sequence ID" value="NZ_BMJD01000062.1"/>
</dbReference>
<reference evidence="1" key="1">
    <citation type="journal article" date="2014" name="Int. J. Syst. Evol. Microbiol.">
        <title>Complete genome sequence of Corynebacterium casei LMG S-19264T (=DSM 44701T), isolated from a smear-ripened cheese.</title>
        <authorList>
            <consortium name="US DOE Joint Genome Institute (JGI-PGF)"/>
            <person name="Walter F."/>
            <person name="Albersmeier A."/>
            <person name="Kalinowski J."/>
            <person name="Ruckert C."/>
        </authorList>
    </citation>
    <scope>NUCLEOTIDE SEQUENCE</scope>
    <source>
        <strain evidence="1">CGMCC 1.15454</strain>
    </source>
</reference>
<dbReference type="AlphaFoldDB" id="A0A9W5U225"/>
<gene>
    <name evidence="1" type="ORF">GCM10011409_42780</name>
</gene>
<evidence type="ECO:0000313" key="2">
    <source>
        <dbReference type="Proteomes" id="UP000621492"/>
    </source>
</evidence>
<protein>
    <submittedName>
        <fullName evidence="1">Uncharacterized protein</fullName>
    </submittedName>
</protein>
<name>A0A9W5U225_9BACI</name>
<reference evidence="1" key="2">
    <citation type="submission" date="2020-09" db="EMBL/GenBank/DDBJ databases">
        <authorList>
            <person name="Sun Q."/>
            <person name="Zhou Y."/>
        </authorList>
    </citation>
    <scope>NUCLEOTIDE SEQUENCE</scope>
    <source>
        <strain evidence="1">CGMCC 1.15454</strain>
    </source>
</reference>
<dbReference type="EMBL" id="BMJD01000062">
    <property type="protein sequence ID" value="GGB60907.1"/>
    <property type="molecule type" value="Genomic_DNA"/>
</dbReference>
<comment type="caution">
    <text evidence="1">The sequence shown here is derived from an EMBL/GenBank/DDBJ whole genome shotgun (WGS) entry which is preliminary data.</text>
</comment>
<dbReference type="InterPro" id="IPR054224">
    <property type="entry name" value="DUF6944"/>
</dbReference>